<evidence type="ECO:0000313" key="2">
    <source>
        <dbReference type="Proteomes" id="UP000012488"/>
    </source>
</evidence>
<dbReference type="EMBL" id="CP043538">
    <property type="protein sequence ID" value="QGY03183.1"/>
    <property type="molecule type" value="Genomic_DNA"/>
</dbReference>
<dbReference type="RefSeq" id="WP_010682181.1">
    <property type="nucleotide sequence ID" value="NZ_CP043538.1"/>
</dbReference>
<dbReference type="Proteomes" id="UP000012488">
    <property type="component" value="Chromosome"/>
</dbReference>
<protein>
    <submittedName>
        <fullName evidence="1">Uncharacterized protein</fullName>
    </submittedName>
</protein>
<accession>A0A6B9FKW8</accession>
<dbReference type="OrthoDB" id="9256100at2"/>
<dbReference type="AlphaFoldDB" id="A0A6B9FKW8"/>
<sequence length="253" mass="28009">MNTATATPITIDKSLLLKVTWTRAYEAALSAGTSVREHLSAAMRSAWADWRECIAEGELRCTLTREYDDRYGRTDRAMMRRRLAAAKAAAAEQAEVEQEPVTEQVPEIDLSYSYKLGRLDKRCRGWERVIRESVSLPAPEDVNGAGDLPGAYAPDRGEEELFGLDAVMQGEENHHRRSRGWTYWLHVRNPATGELVTMKPTAERKAAIKAAIRHGRIDLPVEILKGAGDIAGMVRMLAAIRAGLPVGELLAAE</sequence>
<reference evidence="1 2" key="1">
    <citation type="journal article" date="2012" name="Genet. Mol. Biol.">
        <title>Analysis of 16S rRNA and mxaF genes revealing insights into Methylobacterium niche-specific plant association.</title>
        <authorList>
            <person name="Dourado M.N."/>
            <person name="Andreote F.D."/>
            <person name="Dini-Andreote F."/>
            <person name="Conti R."/>
            <person name="Araujo J.M."/>
            <person name="Araujo W.L."/>
        </authorList>
    </citation>
    <scope>NUCLEOTIDE SEQUENCE [LARGE SCALE GENOMIC DNA]</scope>
    <source>
        <strain evidence="1 2">SR1.6/6</strain>
    </source>
</reference>
<evidence type="ECO:0000313" key="1">
    <source>
        <dbReference type="EMBL" id="QGY03183.1"/>
    </source>
</evidence>
<reference evidence="1 2" key="2">
    <citation type="journal article" date="2013" name="Genome Announc.">
        <title>Draft Genome Sequence of Methylobacterium mesophilicum Strain SR1.6/6, Isolated from Citrus sinensis.</title>
        <authorList>
            <person name="Marinho Almeida D."/>
            <person name="Dini-Andreote F."/>
            <person name="Camargo Neves A.A."/>
            <person name="Juca Ramos R.T."/>
            <person name="Andreote F.D."/>
            <person name="Carneiro A.R."/>
            <person name="Oliveira de Souza Lima A."/>
            <person name="Caracciolo Gomes de Sa P.H."/>
            <person name="Ribeiro Barbosa M.S."/>
            <person name="Araujo W.L."/>
            <person name="Silva A."/>
        </authorList>
    </citation>
    <scope>NUCLEOTIDE SEQUENCE [LARGE SCALE GENOMIC DNA]</scope>
    <source>
        <strain evidence="1 2">SR1.6/6</strain>
    </source>
</reference>
<organism evidence="1 2">
    <name type="scientific">Methylobacterium mesophilicum SR1.6/6</name>
    <dbReference type="NCBI Taxonomy" id="908290"/>
    <lineage>
        <taxon>Bacteria</taxon>
        <taxon>Pseudomonadati</taxon>
        <taxon>Pseudomonadota</taxon>
        <taxon>Alphaproteobacteria</taxon>
        <taxon>Hyphomicrobiales</taxon>
        <taxon>Methylobacteriaceae</taxon>
        <taxon>Methylobacterium</taxon>
    </lineage>
</organism>
<name>A0A6B9FKW8_9HYPH</name>
<proteinExistence type="predicted"/>
<gene>
    <name evidence="1" type="ORF">MMSR116_15795</name>
</gene>
<dbReference type="KEGG" id="mmes:MMSR116_15795"/>